<evidence type="ECO:0000313" key="3">
    <source>
        <dbReference type="EMBL" id="MDY0873423.1"/>
    </source>
</evidence>
<gene>
    <name evidence="3" type="ORF">SMD31_15900</name>
</gene>
<dbReference type="Gene3D" id="3.30.70.1320">
    <property type="entry name" value="Multidrug efflux transporter AcrB pore domain like"/>
    <property type="match status" value="1"/>
</dbReference>
<dbReference type="InterPro" id="IPR001036">
    <property type="entry name" value="Acrflvin-R"/>
</dbReference>
<feature type="transmembrane region" description="Helical" evidence="2">
    <location>
        <begin position="943"/>
        <end position="964"/>
    </location>
</feature>
<feature type="transmembrane region" description="Helical" evidence="2">
    <location>
        <begin position="460"/>
        <end position="478"/>
    </location>
</feature>
<sequence length="1032" mass="111169">MFDIFIKRPVLATVISLLILLLGLQSILSLQIRQYPEMFNTTITVTTTFPGADADLMQGFITDPIQKAVATADGIDYLTSKSYAGTSVVTVNVRLNEDPDAAMTAVTAKVNQTRSLLPRGINDPVIVKSTGDQFATMYLAFSSKVMNPGQITDYVTRVIQPKLSTVPGVADPELFGGQKFAMRIWLNPTKMAQYSVSATEVQAAIESNNYLAAAGNAKGYFDVVGTTARTDLRSEQEFRDMVIRNRGTQLVRMSDVATVELGPESSDSSVYVNGEKAVFIGIKTTPDANPLTVVTDVRAMLPTLEANLPSSMNLQIAYDSTIFIRASIEEVMKTIGEAALIVMVVIFMFMGSMRSVIIPLVTMPLSLIGVCLFLLILGFSINLLTLLAMVLAIGLVVDDAIVVVENVHRHIDEGLSPFQAALVGTREIALPVISMTVTLVAVYAPIAFMTGLTGALFKEFALTLAGAVVVSGVVALTLSPMMCSKFLKHDTDKKGLAHRIDKTFDGLRNFYLKLLSASLRDRAATVVFGIIALIAMGGLGFITMMSKELAPSEDQGAAFIIYNGPTDANIDYMDRYGDAMKQGVQSIPELNGFFTINGTDGTNNGFGVAVMKTWSERERTQGPIIGDLTASLSQISGLNTAVVPVPPIPGVDPIPIQFVINTTADYRTLNDVVARFMAELTKRGMVIFFSDIDLKFEKPQTIIEIDRDKAAAYGVTMGEIARTLATMTGGNYVNLINLYNKSYQVIPQVARVDRLDPEKLGDFYVKASGGEPIPLGSLISLRQEVQPISLNQFNQQNSATIQMAAMGTLGASLATMQQVAADVLPEGFTIDYAGQSRQYIQEGNAFFITIAFAIIIIYLVLAAQFESLRDPLVIMISVPLSICGALIPMALGFSTMNIYSQVGLVTLVGLITKHGILICEVAKEQQEKFGLSKLEAVEMAAGLRLRPVLMTTAAMVAGLIPLMFASGAGAASRMSIAIVIIAGMSVGTLFTLFVLPVFYTFLASNHAKQKPGEADVHRTPHDGPSFPATIEG</sequence>
<dbReference type="Gene3D" id="1.20.1640.10">
    <property type="entry name" value="Multidrug efflux transporter AcrB transmembrane domain"/>
    <property type="match status" value="2"/>
</dbReference>
<dbReference type="EMBL" id="JAXCLX010000003">
    <property type="protein sequence ID" value="MDY0873423.1"/>
    <property type="molecule type" value="Genomic_DNA"/>
</dbReference>
<dbReference type="PANTHER" id="PTHR32063">
    <property type="match status" value="1"/>
</dbReference>
<keyword evidence="2" id="KW-0472">Membrane</keyword>
<dbReference type="RefSeq" id="WP_320501898.1">
    <property type="nucleotide sequence ID" value="NZ_JAXCLX010000003.1"/>
</dbReference>
<protein>
    <submittedName>
        <fullName evidence="3">Efflux RND transporter permease subunit</fullName>
    </submittedName>
</protein>
<feature type="transmembrane region" description="Helical" evidence="2">
    <location>
        <begin position="845"/>
        <end position="865"/>
    </location>
</feature>
<feature type="transmembrane region" description="Helical" evidence="2">
    <location>
        <begin position="976"/>
        <end position="1002"/>
    </location>
</feature>
<organism evidence="3 4">
    <name type="scientific">Dongia rigui</name>
    <dbReference type="NCBI Taxonomy" id="940149"/>
    <lineage>
        <taxon>Bacteria</taxon>
        <taxon>Pseudomonadati</taxon>
        <taxon>Pseudomonadota</taxon>
        <taxon>Alphaproteobacteria</taxon>
        <taxon>Rhodospirillales</taxon>
        <taxon>Dongiaceae</taxon>
        <taxon>Dongia</taxon>
    </lineage>
</organism>
<dbReference type="PANTHER" id="PTHR32063:SF28">
    <property type="entry name" value="BLR2861 PROTEIN"/>
    <property type="match status" value="1"/>
</dbReference>
<dbReference type="SUPFAM" id="SSF82714">
    <property type="entry name" value="Multidrug efflux transporter AcrB TolC docking domain, DN and DC subdomains"/>
    <property type="match status" value="2"/>
</dbReference>
<dbReference type="SUPFAM" id="SSF82866">
    <property type="entry name" value="Multidrug efflux transporter AcrB transmembrane domain"/>
    <property type="match status" value="2"/>
</dbReference>
<feature type="transmembrane region" description="Helical" evidence="2">
    <location>
        <begin position="523"/>
        <end position="545"/>
    </location>
</feature>
<evidence type="ECO:0000256" key="1">
    <source>
        <dbReference type="SAM" id="MobiDB-lite"/>
    </source>
</evidence>
<accession>A0ABU5E3E2</accession>
<name>A0ABU5E3E2_9PROT</name>
<dbReference type="InterPro" id="IPR027463">
    <property type="entry name" value="AcrB_DN_DC_subdom"/>
</dbReference>
<feature type="transmembrane region" description="Helical" evidence="2">
    <location>
        <begin position="331"/>
        <end position="349"/>
    </location>
</feature>
<feature type="compositionally biased region" description="Basic and acidic residues" evidence="1">
    <location>
        <begin position="1011"/>
        <end position="1021"/>
    </location>
</feature>
<dbReference type="Gene3D" id="3.30.70.1440">
    <property type="entry name" value="Multidrug efflux transporter AcrB pore domain"/>
    <property type="match status" value="1"/>
</dbReference>
<dbReference type="PRINTS" id="PR00702">
    <property type="entry name" value="ACRIFLAVINRP"/>
</dbReference>
<comment type="caution">
    <text evidence="3">The sequence shown here is derived from an EMBL/GenBank/DDBJ whole genome shotgun (WGS) entry which is preliminary data.</text>
</comment>
<feature type="transmembrane region" description="Helical" evidence="2">
    <location>
        <begin position="872"/>
        <end position="892"/>
    </location>
</feature>
<dbReference type="Gene3D" id="3.30.2090.10">
    <property type="entry name" value="Multidrug efflux transporter AcrB TolC docking domain, DN and DC subdomains"/>
    <property type="match status" value="2"/>
</dbReference>
<proteinExistence type="predicted"/>
<feature type="transmembrane region" description="Helical" evidence="2">
    <location>
        <begin position="383"/>
        <end position="407"/>
    </location>
</feature>
<evidence type="ECO:0000313" key="4">
    <source>
        <dbReference type="Proteomes" id="UP001271769"/>
    </source>
</evidence>
<keyword evidence="2" id="KW-0812">Transmembrane</keyword>
<dbReference type="Proteomes" id="UP001271769">
    <property type="component" value="Unassembled WGS sequence"/>
</dbReference>
<evidence type="ECO:0000256" key="2">
    <source>
        <dbReference type="SAM" id="Phobius"/>
    </source>
</evidence>
<dbReference type="Pfam" id="PF00873">
    <property type="entry name" value="ACR_tran"/>
    <property type="match status" value="1"/>
</dbReference>
<feature type="transmembrane region" description="Helical" evidence="2">
    <location>
        <begin position="428"/>
        <end position="448"/>
    </location>
</feature>
<dbReference type="Gene3D" id="3.30.70.1430">
    <property type="entry name" value="Multidrug efflux transporter AcrB pore domain"/>
    <property type="match status" value="2"/>
</dbReference>
<dbReference type="SUPFAM" id="SSF82693">
    <property type="entry name" value="Multidrug efflux transporter AcrB pore domain, PN1, PN2, PC1 and PC2 subdomains"/>
    <property type="match status" value="4"/>
</dbReference>
<feature type="region of interest" description="Disordered" evidence="1">
    <location>
        <begin position="1011"/>
        <end position="1032"/>
    </location>
</feature>
<keyword evidence="2" id="KW-1133">Transmembrane helix</keyword>
<reference evidence="3 4" key="1">
    <citation type="journal article" date="2013" name="Antonie Van Leeuwenhoek">
        <title>Dongia rigui sp. nov., isolated from freshwater of a large wetland in Korea.</title>
        <authorList>
            <person name="Baik K.S."/>
            <person name="Hwang Y.M."/>
            <person name="Choi J.S."/>
            <person name="Kwon J."/>
            <person name="Seong C.N."/>
        </authorList>
    </citation>
    <scope>NUCLEOTIDE SEQUENCE [LARGE SCALE GENOMIC DNA]</scope>
    <source>
        <strain evidence="3 4">04SU4-P</strain>
    </source>
</reference>
<keyword evidence="4" id="KW-1185">Reference proteome</keyword>